<keyword evidence="3" id="KW-1185">Reference proteome</keyword>
<proteinExistence type="predicted"/>
<name>A0AAD1SVY7_PELCU</name>
<dbReference type="PANTHER" id="PTHR31702">
    <property type="entry name" value="TESTIS-EXPRESSED PROTEIN 33"/>
    <property type="match status" value="1"/>
</dbReference>
<evidence type="ECO:0000313" key="2">
    <source>
        <dbReference type="EMBL" id="CAH2312443.1"/>
    </source>
</evidence>
<dbReference type="Proteomes" id="UP001295444">
    <property type="component" value="Chromosome 08"/>
</dbReference>
<dbReference type="PANTHER" id="PTHR31702:SF2">
    <property type="entry name" value="TESTIS-EXPRESSED PROTEIN 33"/>
    <property type="match status" value="1"/>
</dbReference>
<gene>
    <name evidence="2" type="ORF">PECUL_23A053087</name>
</gene>
<accession>A0AAD1SVY7</accession>
<feature type="compositionally biased region" description="Pro residues" evidence="1">
    <location>
        <begin position="239"/>
        <end position="250"/>
    </location>
</feature>
<evidence type="ECO:0000313" key="3">
    <source>
        <dbReference type="Proteomes" id="UP001295444"/>
    </source>
</evidence>
<reference evidence="2" key="1">
    <citation type="submission" date="2022-03" db="EMBL/GenBank/DDBJ databases">
        <authorList>
            <person name="Alioto T."/>
            <person name="Alioto T."/>
            <person name="Gomez Garrido J."/>
        </authorList>
    </citation>
    <scope>NUCLEOTIDE SEQUENCE</scope>
</reference>
<organism evidence="2 3">
    <name type="scientific">Pelobates cultripes</name>
    <name type="common">Western spadefoot toad</name>
    <dbReference type="NCBI Taxonomy" id="61616"/>
    <lineage>
        <taxon>Eukaryota</taxon>
        <taxon>Metazoa</taxon>
        <taxon>Chordata</taxon>
        <taxon>Craniata</taxon>
        <taxon>Vertebrata</taxon>
        <taxon>Euteleostomi</taxon>
        <taxon>Amphibia</taxon>
        <taxon>Batrachia</taxon>
        <taxon>Anura</taxon>
        <taxon>Pelobatoidea</taxon>
        <taxon>Pelobatidae</taxon>
        <taxon>Pelobates</taxon>
    </lineage>
</organism>
<protein>
    <submittedName>
        <fullName evidence="2">Uncharacterized protein</fullName>
    </submittedName>
</protein>
<dbReference type="AlphaFoldDB" id="A0AAD1SVY7"/>
<feature type="region of interest" description="Disordered" evidence="1">
    <location>
        <begin position="226"/>
        <end position="273"/>
    </location>
</feature>
<sequence>MDVTHSGKRPNKCLPTNTINSKSRYFHGSSISTPKTSQICLEGPANVEKIKKRQVDLDSVYPCNRRASSTSIPLKEKTISRSSESTMKKQDSLVPANIRHKYGTSLVDQLISPEQVKQALTEADENKSHSNGYHIPKPSLNSWLMDNIVYYELGHSLRANLFPGAPIQCHSLVQDSYTTEVNEKGKVKRDTLHHWHGRKTDDLAIWTQMLLERTAITKKLESIFRPPTPVRMSTRPMLPKEPPVQSPPPKANKRKSQTKTKKPQIVSVPMTQPNEDDNFWDFYDKPIF</sequence>
<feature type="compositionally biased region" description="Basic residues" evidence="1">
    <location>
        <begin position="251"/>
        <end position="262"/>
    </location>
</feature>
<dbReference type="EMBL" id="OW240919">
    <property type="protein sequence ID" value="CAH2312443.1"/>
    <property type="molecule type" value="Genomic_DNA"/>
</dbReference>
<dbReference type="InterPro" id="IPR029234">
    <property type="entry name" value="CIMIP4"/>
</dbReference>
<dbReference type="Pfam" id="PF15400">
    <property type="entry name" value="TEX33"/>
    <property type="match status" value="1"/>
</dbReference>
<evidence type="ECO:0000256" key="1">
    <source>
        <dbReference type="SAM" id="MobiDB-lite"/>
    </source>
</evidence>